<feature type="transmembrane region" description="Helical" evidence="1">
    <location>
        <begin position="119"/>
        <end position="138"/>
    </location>
</feature>
<reference evidence="2 3" key="1">
    <citation type="journal article" date="2009" name="Stand. Genomic Sci.">
        <title>Complete genome sequence of Catenulispora acidiphila type strain (ID 139908).</title>
        <authorList>
            <person name="Copeland A."/>
            <person name="Lapidus A."/>
            <person name="Glavina Del Rio T."/>
            <person name="Nolan M."/>
            <person name="Lucas S."/>
            <person name="Chen F."/>
            <person name="Tice H."/>
            <person name="Cheng J.F."/>
            <person name="Bruce D."/>
            <person name="Goodwin L."/>
            <person name="Pitluck S."/>
            <person name="Mikhailova N."/>
            <person name="Pati A."/>
            <person name="Ivanova N."/>
            <person name="Mavromatis K."/>
            <person name="Chen A."/>
            <person name="Palaniappan K."/>
            <person name="Chain P."/>
            <person name="Land M."/>
            <person name="Hauser L."/>
            <person name="Chang Y.J."/>
            <person name="Jeffries C.D."/>
            <person name="Chertkov O."/>
            <person name="Brettin T."/>
            <person name="Detter J.C."/>
            <person name="Han C."/>
            <person name="Ali Z."/>
            <person name="Tindall B.J."/>
            <person name="Goker M."/>
            <person name="Bristow J."/>
            <person name="Eisen J.A."/>
            <person name="Markowitz V."/>
            <person name="Hugenholtz P."/>
            <person name="Kyrpides N.C."/>
            <person name="Klenk H.P."/>
        </authorList>
    </citation>
    <scope>NUCLEOTIDE SEQUENCE [LARGE SCALE GENOMIC DNA]</scope>
    <source>
        <strain evidence="3">DSM 44928 / JCM 14897 / NBRC 102108 / NRRL B-24433 / ID139908</strain>
    </source>
</reference>
<evidence type="ECO:0000313" key="3">
    <source>
        <dbReference type="Proteomes" id="UP000000851"/>
    </source>
</evidence>
<feature type="transmembrane region" description="Helical" evidence="1">
    <location>
        <begin position="276"/>
        <end position="294"/>
    </location>
</feature>
<keyword evidence="3" id="KW-1185">Reference proteome</keyword>
<feature type="transmembrane region" description="Helical" evidence="1">
    <location>
        <begin position="90"/>
        <end position="112"/>
    </location>
</feature>
<keyword evidence="1" id="KW-0812">Transmembrane</keyword>
<dbReference type="AlphaFoldDB" id="C7Q3G5"/>
<organism evidence="2 3">
    <name type="scientific">Catenulispora acidiphila (strain DSM 44928 / JCM 14897 / NBRC 102108 / NRRL B-24433 / ID139908)</name>
    <dbReference type="NCBI Taxonomy" id="479433"/>
    <lineage>
        <taxon>Bacteria</taxon>
        <taxon>Bacillati</taxon>
        <taxon>Actinomycetota</taxon>
        <taxon>Actinomycetes</taxon>
        <taxon>Catenulisporales</taxon>
        <taxon>Catenulisporaceae</taxon>
        <taxon>Catenulispora</taxon>
    </lineage>
</organism>
<dbReference type="STRING" id="479433.Caci_6892"/>
<dbReference type="Proteomes" id="UP000000851">
    <property type="component" value="Chromosome"/>
</dbReference>
<dbReference type="PANTHER" id="PTHR35007">
    <property type="entry name" value="INTEGRAL MEMBRANE PROTEIN-RELATED"/>
    <property type="match status" value="1"/>
</dbReference>
<dbReference type="KEGG" id="cai:Caci_6892"/>
<evidence type="ECO:0000256" key="1">
    <source>
        <dbReference type="SAM" id="Phobius"/>
    </source>
</evidence>
<dbReference type="HOGENOM" id="CLU_079642_0_0_11"/>
<dbReference type="InParanoid" id="C7Q3G5"/>
<name>C7Q3G5_CATAD</name>
<protein>
    <submittedName>
        <fullName evidence="2">Type II secretion system protein</fullName>
    </submittedName>
</protein>
<dbReference type="eggNOG" id="COG4965">
    <property type="taxonomic scope" value="Bacteria"/>
</dbReference>
<keyword evidence="1" id="KW-0472">Membrane</keyword>
<evidence type="ECO:0000313" key="2">
    <source>
        <dbReference type="EMBL" id="ACU75730.1"/>
    </source>
</evidence>
<dbReference type="EMBL" id="CP001700">
    <property type="protein sequence ID" value="ACU75730.1"/>
    <property type="molecule type" value="Genomic_DNA"/>
</dbReference>
<keyword evidence="1" id="KW-1133">Transmembrane helix</keyword>
<proteinExistence type="predicted"/>
<sequence precursor="true">MLLLVIAAAAGGAGLWLLLAGLLPPKLSLAEQMARIPMSSPPSQGGVRAPDTSFATRLGSRAAETLTRAGLPQAGARANLVLLDREVLPFLAQKAGCAVIGVLLPAASFATLTIVGLDLPLTIPALAAGVLAAVLFFVPDLALAAEAEEFRTAGRVAVRTFLDQAATTLAGGAGIEQALVAAADGHGPVFRAIRDSITDSRLAREPAWPHLDALGKRLGIRELCELAAACTLAGAEGAKVKSSIAAKARSMREREFAAQTEAVEADSERLAMPGGLLGMSFVCFLTYAALAAAAKQI</sequence>
<dbReference type="PANTHER" id="PTHR35007:SF1">
    <property type="entry name" value="PILUS ASSEMBLY PROTEIN"/>
    <property type="match status" value="1"/>
</dbReference>
<gene>
    <name evidence="2" type="ordered locus">Caci_6892</name>
</gene>
<accession>C7Q3G5</accession>